<feature type="compositionally biased region" description="Polar residues" evidence="1">
    <location>
        <begin position="59"/>
        <end position="68"/>
    </location>
</feature>
<protein>
    <submittedName>
        <fullName evidence="2">Uncharacterized protein</fullName>
    </submittedName>
</protein>
<sequence>MWLAEFHPEGDGESQRLYEVKTRASSVQEQEAKHTPIDQVSGHQGNDTASGEGEMASSLIATKQFPSP</sequence>
<dbReference type="Proteomes" id="UP000188937">
    <property type="component" value="Chromosome"/>
</dbReference>
<evidence type="ECO:0000256" key="1">
    <source>
        <dbReference type="SAM" id="MobiDB-lite"/>
    </source>
</evidence>
<accession>A0A1U9KF92</accession>
<dbReference type="EMBL" id="CP014692">
    <property type="protein sequence ID" value="AQS84407.1"/>
    <property type="molecule type" value="Genomic_DNA"/>
</dbReference>
<gene>
    <name evidence="2" type="ORF">A0U92_06050</name>
</gene>
<keyword evidence="3" id="KW-1185">Reference proteome</keyword>
<evidence type="ECO:0000313" key="3">
    <source>
        <dbReference type="Proteomes" id="UP000188937"/>
    </source>
</evidence>
<organism evidence="2 3">
    <name type="scientific">Acetobacter aceti</name>
    <dbReference type="NCBI Taxonomy" id="435"/>
    <lineage>
        <taxon>Bacteria</taxon>
        <taxon>Pseudomonadati</taxon>
        <taxon>Pseudomonadota</taxon>
        <taxon>Alphaproteobacteria</taxon>
        <taxon>Acetobacterales</taxon>
        <taxon>Acetobacteraceae</taxon>
        <taxon>Acetobacter</taxon>
        <taxon>Acetobacter subgen. Acetobacter</taxon>
    </lineage>
</organism>
<proteinExistence type="predicted"/>
<name>A0A1U9KF92_ACEAC</name>
<dbReference type="KEGG" id="aace:A0U92_06050"/>
<reference evidence="2 3" key="1">
    <citation type="submission" date="2016-03" db="EMBL/GenBank/DDBJ databases">
        <title>Acetic acid bacteria sequencing.</title>
        <authorList>
            <person name="Brandt J."/>
            <person name="Jakob F."/>
            <person name="Vogel R.F."/>
        </authorList>
    </citation>
    <scope>NUCLEOTIDE SEQUENCE [LARGE SCALE GENOMIC DNA]</scope>
    <source>
        <strain evidence="2 3">TMW2.1153</strain>
    </source>
</reference>
<dbReference type="AlphaFoldDB" id="A0A1U9KF92"/>
<feature type="region of interest" description="Disordered" evidence="1">
    <location>
        <begin position="24"/>
        <end position="68"/>
    </location>
</feature>
<evidence type="ECO:0000313" key="2">
    <source>
        <dbReference type="EMBL" id="AQS84407.1"/>
    </source>
</evidence>